<dbReference type="PANTHER" id="PTHR33164">
    <property type="entry name" value="TRANSCRIPTIONAL REGULATOR, MARR FAMILY"/>
    <property type="match status" value="1"/>
</dbReference>
<dbReference type="SUPFAM" id="SSF46785">
    <property type="entry name" value="Winged helix' DNA-binding domain"/>
    <property type="match status" value="1"/>
</dbReference>
<dbReference type="PROSITE" id="PS50995">
    <property type="entry name" value="HTH_MARR_2"/>
    <property type="match status" value="1"/>
</dbReference>
<keyword evidence="2" id="KW-1185">Reference proteome</keyword>
<dbReference type="Proteomes" id="UP000199494">
    <property type="component" value="Unassembled WGS sequence"/>
</dbReference>
<dbReference type="PRINTS" id="PR00598">
    <property type="entry name" value="HTHMARR"/>
</dbReference>
<organism evidence="1 2">
    <name type="scientific">Prauserella marina</name>
    <dbReference type="NCBI Taxonomy" id="530584"/>
    <lineage>
        <taxon>Bacteria</taxon>
        <taxon>Bacillati</taxon>
        <taxon>Actinomycetota</taxon>
        <taxon>Actinomycetes</taxon>
        <taxon>Pseudonocardiales</taxon>
        <taxon>Pseudonocardiaceae</taxon>
        <taxon>Prauserella</taxon>
    </lineage>
</organism>
<reference evidence="1 2" key="1">
    <citation type="submission" date="2016-10" db="EMBL/GenBank/DDBJ databases">
        <authorList>
            <person name="de Groot N.N."/>
        </authorList>
    </citation>
    <scope>NUCLEOTIDE SEQUENCE [LARGE SCALE GENOMIC DNA]</scope>
    <source>
        <strain evidence="1 2">CGMCC 4.5506</strain>
    </source>
</reference>
<dbReference type="SMART" id="SM00347">
    <property type="entry name" value="HTH_MARR"/>
    <property type="match status" value="1"/>
</dbReference>
<dbReference type="InterPro" id="IPR000835">
    <property type="entry name" value="HTH_MarR-typ"/>
</dbReference>
<keyword evidence="1" id="KW-0238">DNA-binding</keyword>
<name>A0A1G6JRE6_9PSEU</name>
<dbReference type="InterPro" id="IPR039422">
    <property type="entry name" value="MarR/SlyA-like"/>
</dbReference>
<dbReference type="Gene3D" id="1.10.10.10">
    <property type="entry name" value="Winged helix-like DNA-binding domain superfamily/Winged helix DNA-binding domain"/>
    <property type="match status" value="1"/>
</dbReference>
<protein>
    <submittedName>
        <fullName evidence="1">DNA-binding transcriptional regulator, MarR family</fullName>
    </submittedName>
</protein>
<evidence type="ECO:0000313" key="2">
    <source>
        <dbReference type="Proteomes" id="UP000199494"/>
    </source>
</evidence>
<sequence>MIGPLGRSLIAAELPVLREHDLTMWGYAVLTALDEQPMRTQAALAESIGADKTRLIRVLDGLQQQGLIERHADPADRRANLLSLTPEGARVRTAAQNDIQRKEEHLLSRLTAEERTVFLRALDILSSDSGA</sequence>
<dbReference type="PANTHER" id="PTHR33164:SF95">
    <property type="entry name" value="TRANSCRIPTIONAL REGULATOR"/>
    <property type="match status" value="1"/>
</dbReference>
<dbReference type="InterPro" id="IPR036390">
    <property type="entry name" value="WH_DNA-bd_sf"/>
</dbReference>
<dbReference type="GO" id="GO:0003677">
    <property type="term" value="F:DNA binding"/>
    <property type="evidence" value="ECO:0007669"/>
    <property type="project" value="UniProtKB-KW"/>
</dbReference>
<dbReference type="GO" id="GO:0006950">
    <property type="term" value="P:response to stress"/>
    <property type="evidence" value="ECO:0007669"/>
    <property type="project" value="TreeGrafter"/>
</dbReference>
<proteinExistence type="predicted"/>
<dbReference type="Pfam" id="PF01047">
    <property type="entry name" value="MarR"/>
    <property type="match status" value="1"/>
</dbReference>
<dbReference type="AlphaFoldDB" id="A0A1G6JRE6"/>
<gene>
    <name evidence="1" type="ORF">SAMN05421630_101833</name>
</gene>
<dbReference type="GO" id="GO:0003700">
    <property type="term" value="F:DNA-binding transcription factor activity"/>
    <property type="evidence" value="ECO:0007669"/>
    <property type="project" value="InterPro"/>
</dbReference>
<accession>A0A1G6JRE6</accession>
<dbReference type="STRING" id="530584.SAMN05421630_101833"/>
<dbReference type="EMBL" id="FMZE01000001">
    <property type="protein sequence ID" value="SDC21273.1"/>
    <property type="molecule type" value="Genomic_DNA"/>
</dbReference>
<evidence type="ECO:0000313" key="1">
    <source>
        <dbReference type="EMBL" id="SDC21273.1"/>
    </source>
</evidence>
<dbReference type="InterPro" id="IPR036388">
    <property type="entry name" value="WH-like_DNA-bd_sf"/>
</dbReference>